<reference evidence="1" key="1">
    <citation type="submission" date="2021-02" db="EMBL/GenBank/DDBJ databases">
        <title>Comparative genomics reveals that relaxation of natural selection precedes convergent phenotypic evolution of cavefish.</title>
        <authorList>
            <person name="Peng Z."/>
        </authorList>
    </citation>
    <scope>NUCLEOTIDE SEQUENCE</scope>
    <source>
        <tissue evidence="1">Muscle</tissue>
    </source>
</reference>
<sequence>MKLECQNLLKKRLIILEVTLCCTQEELNALEATFFIRKTIFLFLTQPSFANRDSFSDLTLGERPVSLTDGETR</sequence>
<dbReference type="EMBL" id="JAFHDT010000017">
    <property type="protein sequence ID" value="KAI7797493.1"/>
    <property type="molecule type" value="Genomic_DNA"/>
</dbReference>
<evidence type="ECO:0000313" key="1">
    <source>
        <dbReference type="EMBL" id="KAI7797493.1"/>
    </source>
</evidence>
<proteinExistence type="predicted"/>
<keyword evidence="2" id="KW-1185">Reference proteome</keyword>
<name>A0A9W7WH90_TRIRA</name>
<organism evidence="1 2">
    <name type="scientific">Triplophysa rosa</name>
    <name type="common">Cave loach</name>
    <dbReference type="NCBI Taxonomy" id="992332"/>
    <lineage>
        <taxon>Eukaryota</taxon>
        <taxon>Metazoa</taxon>
        <taxon>Chordata</taxon>
        <taxon>Craniata</taxon>
        <taxon>Vertebrata</taxon>
        <taxon>Euteleostomi</taxon>
        <taxon>Actinopterygii</taxon>
        <taxon>Neopterygii</taxon>
        <taxon>Teleostei</taxon>
        <taxon>Ostariophysi</taxon>
        <taxon>Cypriniformes</taxon>
        <taxon>Nemacheilidae</taxon>
        <taxon>Triplophysa</taxon>
    </lineage>
</organism>
<dbReference type="Proteomes" id="UP001059041">
    <property type="component" value="Linkage Group LG17"/>
</dbReference>
<evidence type="ECO:0000313" key="2">
    <source>
        <dbReference type="Proteomes" id="UP001059041"/>
    </source>
</evidence>
<protein>
    <submittedName>
        <fullName evidence="1">Uncharacterized protein</fullName>
    </submittedName>
</protein>
<gene>
    <name evidence="1" type="ORF">IRJ41_012666</name>
</gene>
<dbReference type="AlphaFoldDB" id="A0A9W7WH90"/>
<comment type="caution">
    <text evidence="1">The sequence shown here is derived from an EMBL/GenBank/DDBJ whole genome shotgun (WGS) entry which is preliminary data.</text>
</comment>
<accession>A0A9W7WH90</accession>